<evidence type="ECO:0000256" key="1">
    <source>
        <dbReference type="SAM" id="Phobius"/>
    </source>
</evidence>
<protein>
    <submittedName>
        <fullName evidence="2">ABC transporter G family member 5-like</fullName>
    </submittedName>
</protein>
<dbReference type="AlphaFoldDB" id="A0AAQ3KXU7"/>
<gene>
    <name evidence="2" type="ORF">Cni_G25418</name>
</gene>
<accession>A0AAQ3KXU7</accession>
<keyword evidence="1" id="KW-0812">Transmembrane</keyword>
<keyword evidence="1" id="KW-0472">Membrane</keyword>
<name>A0AAQ3KXU7_9LILI</name>
<sequence>MQNEFDDPHKCFARGCKCSTTRLYGACRPEAMKLGMLKSISKWLMVNITSNTCITTSADILKQQSITQLSKWDCLWITFTWGFLFRFVFYISLFLGSRSKRR</sequence>
<organism evidence="2 3">
    <name type="scientific">Canna indica</name>
    <name type="common">Indian-shot</name>
    <dbReference type="NCBI Taxonomy" id="4628"/>
    <lineage>
        <taxon>Eukaryota</taxon>
        <taxon>Viridiplantae</taxon>
        <taxon>Streptophyta</taxon>
        <taxon>Embryophyta</taxon>
        <taxon>Tracheophyta</taxon>
        <taxon>Spermatophyta</taxon>
        <taxon>Magnoliopsida</taxon>
        <taxon>Liliopsida</taxon>
        <taxon>Zingiberales</taxon>
        <taxon>Cannaceae</taxon>
        <taxon>Canna</taxon>
    </lineage>
</organism>
<dbReference type="Proteomes" id="UP001327560">
    <property type="component" value="Chromosome 8"/>
</dbReference>
<feature type="transmembrane region" description="Helical" evidence="1">
    <location>
        <begin position="75"/>
        <end position="96"/>
    </location>
</feature>
<keyword evidence="3" id="KW-1185">Reference proteome</keyword>
<evidence type="ECO:0000313" key="3">
    <source>
        <dbReference type="Proteomes" id="UP001327560"/>
    </source>
</evidence>
<keyword evidence="1" id="KW-1133">Transmembrane helix</keyword>
<dbReference type="EMBL" id="CP136897">
    <property type="protein sequence ID" value="WOL16630.1"/>
    <property type="molecule type" value="Genomic_DNA"/>
</dbReference>
<evidence type="ECO:0000313" key="2">
    <source>
        <dbReference type="EMBL" id="WOL16630.1"/>
    </source>
</evidence>
<reference evidence="2 3" key="1">
    <citation type="submission" date="2023-10" db="EMBL/GenBank/DDBJ databases">
        <title>Chromosome-scale genome assembly provides insights into flower coloration mechanisms of Canna indica.</title>
        <authorList>
            <person name="Li C."/>
        </authorList>
    </citation>
    <scope>NUCLEOTIDE SEQUENCE [LARGE SCALE GENOMIC DNA]</scope>
    <source>
        <tissue evidence="2">Flower</tissue>
    </source>
</reference>
<proteinExistence type="predicted"/>